<dbReference type="EMBL" id="AP022853">
    <property type="protein sequence ID" value="BCB28369.1"/>
    <property type="molecule type" value="Genomic_DNA"/>
</dbReference>
<evidence type="ECO:0000313" key="2">
    <source>
        <dbReference type="Proteomes" id="UP000502260"/>
    </source>
</evidence>
<keyword evidence="2" id="KW-1185">Reference proteome</keyword>
<dbReference type="AlphaFoldDB" id="A0A6F8VI33"/>
<gene>
    <name evidence="1" type="ORF">SKTS_32550</name>
</gene>
<name>A0A6F8VI33_9PROT</name>
<accession>A0A6F8VI33</accession>
<dbReference type="KEGG" id="slac:SKTS_32550"/>
<reference evidence="2" key="1">
    <citation type="submission" date="2020-03" db="EMBL/GenBank/DDBJ databases">
        <title>Complete genome sequence of sulfur-oxidizing bacterium skT11.</title>
        <authorList>
            <person name="Kanda M."/>
            <person name="Kojima H."/>
            <person name="Fukui M."/>
        </authorList>
    </citation>
    <scope>NUCLEOTIDE SEQUENCE [LARGE SCALE GENOMIC DNA]</scope>
    <source>
        <strain evidence="2">skT11</strain>
    </source>
</reference>
<proteinExistence type="predicted"/>
<evidence type="ECO:0000313" key="1">
    <source>
        <dbReference type="EMBL" id="BCB28369.1"/>
    </source>
</evidence>
<organism evidence="1 2">
    <name type="scientific">Sulfurimicrobium lacus</name>
    <dbReference type="NCBI Taxonomy" id="2715678"/>
    <lineage>
        <taxon>Bacteria</taxon>
        <taxon>Pseudomonadati</taxon>
        <taxon>Pseudomonadota</taxon>
        <taxon>Betaproteobacteria</taxon>
        <taxon>Nitrosomonadales</taxon>
        <taxon>Sulfuricellaceae</taxon>
        <taxon>Sulfurimicrobium</taxon>
    </lineage>
</organism>
<protein>
    <submittedName>
        <fullName evidence="1">Uncharacterized protein</fullName>
    </submittedName>
</protein>
<sequence>MRWDLLYQLKRWPDLLQQARDLPPDAPDAVRNYGLWRSAQALVALHQDDEARESLARLLWQGELDAAQSREARRLVIDTYFSQNRGDDAYLAILRFQQDFQPLSQSEIGGFVQGLALHGKAGEATAWLPQLRDSPLALFVGLHSGAVTPSMAAEQALATLKKSGDAGYWGVLAQAAALQQDAAGQAEAQENLLAAAQNANLPAALQTSAEKLWQSYHAYALALGNQRQLLLGDDTSWQELAEQLEQENPLAARALFANLVRQSADMTVRANAESHLTALLMRAGLVRTVFQLFADKPDLALSLLDDPSWLDNSALRRKVIFELAVQAKDRGEYGPATEYLLHLQERQP</sequence>
<dbReference type="Proteomes" id="UP000502260">
    <property type="component" value="Chromosome"/>
</dbReference>